<dbReference type="EMBL" id="LCNM01000001">
    <property type="protein sequence ID" value="KKU56999.1"/>
    <property type="molecule type" value="Genomic_DNA"/>
</dbReference>
<dbReference type="Proteomes" id="UP000034607">
    <property type="component" value="Unassembled WGS sequence"/>
</dbReference>
<name>A0A0G1RI57_9BACT</name>
<comment type="caution">
    <text evidence="1">The sequence shown here is derived from an EMBL/GenBank/DDBJ whole genome shotgun (WGS) entry which is preliminary data.</text>
</comment>
<gene>
    <name evidence="1" type="ORF">UX78_C0001G0052</name>
</gene>
<sequence length="77" mass="9101">MDKIVFRILAVVLFSVLVFRTIVNLGRLDDLQLIQIHTRRQYYPPVVARLFQNKLTSAFNIARKEVFTKVGFDRLYD</sequence>
<evidence type="ECO:0000313" key="2">
    <source>
        <dbReference type="Proteomes" id="UP000034607"/>
    </source>
</evidence>
<evidence type="ECO:0000313" key="1">
    <source>
        <dbReference type="EMBL" id="KKU56999.1"/>
    </source>
</evidence>
<dbReference type="AlphaFoldDB" id="A0A0G1RI57"/>
<protein>
    <submittedName>
        <fullName evidence="1">Uncharacterized protein</fullName>
    </submittedName>
</protein>
<reference evidence="1 2" key="1">
    <citation type="journal article" date="2015" name="Nature">
        <title>rRNA introns, odd ribosomes, and small enigmatic genomes across a large radiation of phyla.</title>
        <authorList>
            <person name="Brown C.T."/>
            <person name="Hug L.A."/>
            <person name="Thomas B.C."/>
            <person name="Sharon I."/>
            <person name="Castelle C.J."/>
            <person name="Singh A."/>
            <person name="Wilkins M.J."/>
            <person name="Williams K.H."/>
            <person name="Banfield J.F."/>
        </authorList>
    </citation>
    <scope>NUCLEOTIDE SEQUENCE [LARGE SCALE GENOMIC DNA]</scope>
</reference>
<proteinExistence type="predicted"/>
<accession>A0A0G1RI57</accession>
<organism evidence="1 2">
    <name type="scientific">Candidatus Amesbacteria bacterium GW2011_GWA2_47_11</name>
    <dbReference type="NCBI Taxonomy" id="1618357"/>
    <lineage>
        <taxon>Bacteria</taxon>
        <taxon>Candidatus Amesiibacteriota</taxon>
    </lineage>
</organism>